<gene>
    <name evidence="2" type="ORF">HMPREF0658_0355</name>
</gene>
<feature type="domain" description="ApeI dehydratase-like" evidence="1">
    <location>
        <begin position="18"/>
        <end position="89"/>
    </location>
</feature>
<dbReference type="InterPro" id="IPR029069">
    <property type="entry name" value="HotDog_dom_sf"/>
</dbReference>
<comment type="caution">
    <text evidence="2">The sequence shown here is derived from an EMBL/GenBank/DDBJ whole genome shotgun (WGS) entry which is preliminary data.</text>
</comment>
<dbReference type="EMBL" id="AEEI01000015">
    <property type="protein sequence ID" value="EFM02699.1"/>
    <property type="molecule type" value="Genomic_DNA"/>
</dbReference>
<sequence length="123" mass="14162">MKLESNFYSIMAYDERPEGAVVRLKLNGEHEIYRAHFPGQPVTPGVCMVQMLTELVEKRLERKLLLRGAKNIKFLSLLTPENEPMFSFGYKTNLGENGVRQYTVKADISDENQTYAKLSLIYE</sequence>
<dbReference type="Proteomes" id="UP000004394">
    <property type="component" value="Unassembled WGS sequence"/>
</dbReference>
<evidence type="ECO:0000259" key="1">
    <source>
        <dbReference type="Pfam" id="PF22818"/>
    </source>
</evidence>
<keyword evidence="3" id="KW-1185">Reference proteome</keyword>
<dbReference type="eggNOG" id="COG0764">
    <property type="taxonomic scope" value="Bacteria"/>
</dbReference>
<dbReference type="STRING" id="862515.HMPREF0658_0355"/>
<dbReference type="Gene3D" id="3.10.129.10">
    <property type="entry name" value="Hotdog Thioesterase"/>
    <property type="match status" value="1"/>
</dbReference>
<protein>
    <recommendedName>
        <fullName evidence="1">ApeI dehydratase-like domain-containing protein</fullName>
    </recommendedName>
</protein>
<proteinExistence type="predicted"/>
<evidence type="ECO:0000313" key="2">
    <source>
        <dbReference type="EMBL" id="EFM02699.1"/>
    </source>
</evidence>
<dbReference type="Pfam" id="PF22818">
    <property type="entry name" value="ApeI-like"/>
    <property type="match status" value="1"/>
</dbReference>
<accession>E0NQA4</accession>
<name>E0NQA4_9BACT</name>
<dbReference type="SUPFAM" id="SSF54637">
    <property type="entry name" value="Thioesterase/thiol ester dehydrase-isomerase"/>
    <property type="match status" value="1"/>
</dbReference>
<organism evidence="2 3">
    <name type="scientific">Hoylesella marshii DSM 16973 = JCM 13450</name>
    <dbReference type="NCBI Taxonomy" id="862515"/>
    <lineage>
        <taxon>Bacteria</taxon>
        <taxon>Pseudomonadati</taxon>
        <taxon>Bacteroidota</taxon>
        <taxon>Bacteroidia</taxon>
        <taxon>Bacteroidales</taxon>
        <taxon>Prevotellaceae</taxon>
        <taxon>Hoylesella</taxon>
    </lineage>
</organism>
<reference evidence="2" key="1">
    <citation type="submission" date="2010-07" db="EMBL/GenBank/DDBJ databases">
        <authorList>
            <person name="Muzny D."/>
            <person name="Qin X."/>
            <person name="Deng J."/>
            <person name="Jiang H."/>
            <person name="Liu Y."/>
            <person name="Qu J."/>
            <person name="Song X.-Z."/>
            <person name="Zhang L."/>
            <person name="Thornton R."/>
            <person name="Coyle M."/>
            <person name="Francisco L."/>
            <person name="Jackson L."/>
            <person name="Javaid M."/>
            <person name="Korchina V."/>
            <person name="Kovar C."/>
            <person name="Mata R."/>
            <person name="Mathew T."/>
            <person name="Ngo R."/>
            <person name="Nguyen L."/>
            <person name="Nguyen N."/>
            <person name="Okwuonu G."/>
            <person name="Ongeri F."/>
            <person name="Pham C."/>
            <person name="Simmons D."/>
            <person name="Wilczek-Boney K."/>
            <person name="Hale W."/>
            <person name="Jakkamsetti A."/>
            <person name="Pham P."/>
            <person name="Ruth R."/>
            <person name="San Lucas F."/>
            <person name="Warren J."/>
            <person name="Zhang J."/>
            <person name="Zhao Z."/>
            <person name="Zhou C."/>
            <person name="Zhu D."/>
            <person name="Lee S."/>
            <person name="Bess C."/>
            <person name="Blankenburg K."/>
            <person name="Forbes L."/>
            <person name="Fu Q."/>
            <person name="Gubbala S."/>
            <person name="Hirani K."/>
            <person name="Jayaseelan J.C."/>
            <person name="Lara F."/>
            <person name="Munidasa M."/>
            <person name="Palculict T."/>
            <person name="Patil S."/>
            <person name="Pu L.-L."/>
            <person name="Saada N."/>
            <person name="Tang L."/>
            <person name="Weissenberger G."/>
            <person name="Zhu Y."/>
            <person name="Hemphill L."/>
            <person name="Shang Y."/>
            <person name="Youmans B."/>
            <person name="Ayvaz T."/>
            <person name="Ross M."/>
            <person name="Santibanez J."/>
            <person name="Aqrawi P."/>
            <person name="Gross S."/>
            <person name="Joshi V."/>
            <person name="Fowler G."/>
            <person name="Nazareth L."/>
            <person name="Reid J."/>
            <person name="Worley K."/>
            <person name="Petrosino J."/>
            <person name="Highlander S."/>
            <person name="Gibbs R."/>
        </authorList>
    </citation>
    <scope>NUCLEOTIDE SEQUENCE [LARGE SCALE GENOMIC DNA]</scope>
    <source>
        <strain evidence="2">DSM 16973</strain>
    </source>
</reference>
<dbReference type="OrthoDB" id="9772788at2"/>
<dbReference type="BioCyc" id="PMAR862515-HMP:GMOO-366-MONOMER"/>
<dbReference type="HOGENOM" id="CLU_078912_5_0_10"/>
<dbReference type="AlphaFoldDB" id="E0NQA4"/>
<dbReference type="InterPro" id="IPR054545">
    <property type="entry name" value="ApeI-like"/>
</dbReference>
<evidence type="ECO:0000313" key="3">
    <source>
        <dbReference type="Proteomes" id="UP000004394"/>
    </source>
</evidence>